<dbReference type="InterPro" id="IPR013762">
    <property type="entry name" value="Integrase-like_cat_sf"/>
</dbReference>
<dbReference type="InterPro" id="IPR011010">
    <property type="entry name" value="DNA_brk_join_enz"/>
</dbReference>
<dbReference type="Proteomes" id="UP000231919">
    <property type="component" value="Unassembled WGS sequence"/>
</dbReference>
<comment type="caution">
    <text evidence="5">The sequence shown here is derived from an EMBL/GenBank/DDBJ whole genome shotgun (WGS) entry which is preliminary data.</text>
</comment>
<dbReference type="InterPro" id="IPR010998">
    <property type="entry name" value="Integrase_recombinase_N"/>
</dbReference>
<dbReference type="InterPro" id="IPR002104">
    <property type="entry name" value="Integrase_catalytic"/>
</dbReference>
<gene>
    <name evidence="5" type="ORF">CH378_18510</name>
</gene>
<dbReference type="PANTHER" id="PTHR30349:SF64">
    <property type="entry name" value="PROPHAGE INTEGRASE INTD-RELATED"/>
    <property type="match status" value="1"/>
</dbReference>
<dbReference type="InterPro" id="IPR050090">
    <property type="entry name" value="Tyrosine_recombinase_XerCD"/>
</dbReference>
<protein>
    <submittedName>
        <fullName evidence="5">Site-specific recombinase</fullName>
    </submittedName>
</protein>
<keyword evidence="2" id="KW-0238">DNA-binding</keyword>
<dbReference type="PROSITE" id="PS51898">
    <property type="entry name" value="TYR_RECOMBINASE"/>
    <property type="match status" value="1"/>
</dbReference>
<dbReference type="PANTHER" id="PTHR30349">
    <property type="entry name" value="PHAGE INTEGRASE-RELATED"/>
    <property type="match status" value="1"/>
</dbReference>
<evidence type="ECO:0000313" key="5">
    <source>
        <dbReference type="EMBL" id="PJZ28316.1"/>
    </source>
</evidence>
<evidence type="ECO:0000256" key="1">
    <source>
        <dbReference type="ARBA" id="ARBA00008857"/>
    </source>
</evidence>
<evidence type="ECO:0000256" key="3">
    <source>
        <dbReference type="ARBA" id="ARBA00023172"/>
    </source>
</evidence>
<accession>A0ABX4N4U2</accession>
<dbReference type="Gene3D" id="1.10.150.130">
    <property type="match status" value="1"/>
</dbReference>
<dbReference type="SUPFAM" id="SSF56349">
    <property type="entry name" value="DNA breaking-rejoining enzymes"/>
    <property type="match status" value="1"/>
</dbReference>
<feature type="domain" description="Tyr recombinase" evidence="4">
    <location>
        <begin position="109"/>
        <end position="289"/>
    </location>
</feature>
<dbReference type="CDD" id="cd00397">
    <property type="entry name" value="DNA_BRE_C"/>
    <property type="match status" value="1"/>
</dbReference>
<keyword evidence="3" id="KW-0233">DNA recombination</keyword>
<dbReference type="RefSeq" id="WP_100756416.1">
    <property type="nucleotide sequence ID" value="NZ_NPDP01000042.1"/>
</dbReference>
<sequence>MHLTQENRLTNLRNPNLPNVNTCNSYNLQINQFNLWNQGQSITPERIQIYLNYLKSKGVRAATVRAAKSALKKGIKSSLPGKANSLVFLSLLDSAFKEMKVDSTRYSVKESAVLSKKEVSLLCKNTPKKLSLMIKAFYNSGFRVSELTQIRIKDCSITNDSLAITIIRKRGKEITVQNAFPVKLYQEVLKTFHSGFINPKEFLFKNLRSTNGFYSRQFLWQEINKYSQRILGKPYSVHGLRHSHASSLLLVGVKIPAIAERLSHEDISTTAKYYLHAKLNPKILKKVFIK</sequence>
<evidence type="ECO:0000259" key="4">
    <source>
        <dbReference type="PROSITE" id="PS51898"/>
    </source>
</evidence>
<dbReference type="EMBL" id="NPDP01000042">
    <property type="protein sequence ID" value="PJZ28316.1"/>
    <property type="molecule type" value="Genomic_DNA"/>
</dbReference>
<evidence type="ECO:0000256" key="2">
    <source>
        <dbReference type="ARBA" id="ARBA00023125"/>
    </source>
</evidence>
<name>A0ABX4N4U2_9LEPT</name>
<organism evidence="5 6">
    <name type="scientific">Leptospira kmetyi</name>
    <dbReference type="NCBI Taxonomy" id="408139"/>
    <lineage>
        <taxon>Bacteria</taxon>
        <taxon>Pseudomonadati</taxon>
        <taxon>Spirochaetota</taxon>
        <taxon>Spirochaetia</taxon>
        <taxon>Leptospirales</taxon>
        <taxon>Leptospiraceae</taxon>
        <taxon>Leptospira</taxon>
    </lineage>
</organism>
<proteinExistence type="inferred from homology"/>
<dbReference type="Gene3D" id="1.10.443.10">
    <property type="entry name" value="Intergrase catalytic core"/>
    <property type="match status" value="1"/>
</dbReference>
<evidence type="ECO:0000313" key="6">
    <source>
        <dbReference type="Proteomes" id="UP000231919"/>
    </source>
</evidence>
<reference evidence="5 6" key="1">
    <citation type="submission" date="2017-07" db="EMBL/GenBank/DDBJ databases">
        <title>Leptospira spp. isolated from tropical soils.</title>
        <authorList>
            <person name="Thibeaux R."/>
            <person name="Iraola G."/>
            <person name="Ferres I."/>
            <person name="Bierque E."/>
            <person name="Girault D."/>
            <person name="Soupe-Gilbert M.-E."/>
            <person name="Picardeau M."/>
            <person name="Goarant C."/>
        </authorList>
    </citation>
    <scope>NUCLEOTIDE SEQUENCE [LARGE SCALE GENOMIC DNA]</scope>
    <source>
        <strain evidence="5 6">JW2-C-B1</strain>
    </source>
</reference>
<dbReference type="Pfam" id="PF00589">
    <property type="entry name" value="Phage_integrase"/>
    <property type="match status" value="1"/>
</dbReference>
<keyword evidence="6" id="KW-1185">Reference proteome</keyword>
<comment type="similarity">
    <text evidence="1">Belongs to the 'phage' integrase family.</text>
</comment>